<dbReference type="Proteomes" id="UP001558613">
    <property type="component" value="Unassembled WGS sequence"/>
</dbReference>
<organism evidence="2 3">
    <name type="scientific">Cirrhinus molitorella</name>
    <name type="common">mud carp</name>
    <dbReference type="NCBI Taxonomy" id="172907"/>
    <lineage>
        <taxon>Eukaryota</taxon>
        <taxon>Metazoa</taxon>
        <taxon>Chordata</taxon>
        <taxon>Craniata</taxon>
        <taxon>Vertebrata</taxon>
        <taxon>Euteleostomi</taxon>
        <taxon>Actinopterygii</taxon>
        <taxon>Neopterygii</taxon>
        <taxon>Teleostei</taxon>
        <taxon>Ostariophysi</taxon>
        <taxon>Cypriniformes</taxon>
        <taxon>Cyprinidae</taxon>
        <taxon>Labeoninae</taxon>
        <taxon>Labeonini</taxon>
        <taxon>Cirrhinus</taxon>
    </lineage>
</organism>
<evidence type="ECO:0008006" key="4">
    <source>
        <dbReference type="Google" id="ProtNLM"/>
    </source>
</evidence>
<gene>
    <name evidence="2" type="ORF">QQF64_010468</name>
</gene>
<evidence type="ECO:0000313" key="2">
    <source>
        <dbReference type="EMBL" id="KAL1259891.1"/>
    </source>
</evidence>
<sequence length="115" mass="12368">MTVPLSLSLSQLFAVVPPSISIYLKSCVISAGTSSCFRGVFWRQQGARGKGSLSSLLRPHTRLTNSNSHGDRFGPIACKLPWRRIATDPTNARTGGGECSTHARALAEREGGREI</sequence>
<keyword evidence="3" id="KW-1185">Reference proteome</keyword>
<name>A0ABR3M6H8_9TELE</name>
<comment type="caution">
    <text evidence="2">The sequence shown here is derived from an EMBL/GenBank/DDBJ whole genome shotgun (WGS) entry which is preliminary data.</text>
</comment>
<reference evidence="2 3" key="1">
    <citation type="submission" date="2023-09" db="EMBL/GenBank/DDBJ databases">
        <authorList>
            <person name="Wang M."/>
        </authorList>
    </citation>
    <scope>NUCLEOTIDE SEQUENCE [LARGE SCALE GENOMIC DNA]</scope>
    <source>
        <strain evidence="2">GT-2023</strain>
        <tissue evidence="2">Liver</tissue>
    </source>
</reference>
<dbReference type="EMBL" id="JAYMGO010000016">
    <property type="protein sequence ID" value="KAL1259891.1"/>
    <property type="molecule type" value="Genomic_DNA"/>
</dbReference>
<feature type="compositionally biased region" description="Basic and acidic residues" evidence="1">
    <location>
        <begin position="105"/>
        <end position="115"/>
    </location>
</feature>
<accession>A0ABR3M6H8</accession>
<evidence type="ECO:0000313" key="3">
    <source>
        <dbReference type="Proteomes" id="UP001558613"/>
    </source>
</evidence>
<evidence type="ECO:0000256" key="1">
    <source>
        <dbReference type="SAM" id="MobiDB-lite"/>
    </source>
</evidence>
<protein>
    <recommendedName>
        <fullName evidence="4">Secreted protein</fullName>
    </recommendedName>
</protein>
<proteinExistence type="predicted"/>
<feature type="region of interest" description="Disordered" evidence="1">
    <location>
        <begin position="89"/>
        <end position="115"/>
    </location>
</feature>